<evidence type="ECO:0000313" key="1">
    <source>
        <dbReference type="EMBL" id="GAA4673174.1"/>
    </source>
</evidence>
<dbReference type="Proteomes" id="UP001501295">
    <property type="component" value="Unassembled WGS sequence"/>
</dbReference>
<comment type="caution">
    <text evidence="1">The sequence shown here is derived from an EMBL/GenBank/DDBJ whole genome shotgun (WGS) entry which is preliminary data.</text>
</comment>
<protein>
    <recommendedName>
        <fullName evidence="3">Class I SAM-dependent methyltransferase</fullName>
    </recommendedName>
</protein>
<dbReference type="InterPro" id="IPR029063">
    <property type="entry name" value="SAM-dependent_MTases_sf"/>
</dbReference>
<name>A0ABP8VVQ8_9MICO</name>
<dbReference type="EMBL" id="BAABLM010000003">
    <property type="protein sequence ID" value="GAA4673174.1"/>
    <property type="molecule type" value="Genomic_DNA"/>
</dbReference>
<dbReference type="Gene3D" id="3.40.50.150">
    <property type="entry name" value="Vaccinia Virus protein VP39"/>
    <property type="match status" value="1"/>
</dbReference>
<evidence type="ECO:0000313" key="2">
    <source>
        <dbReference type="Proteomes" id="UP001501295"/>
    </source>
</evidence>
<keyword evidence="2" id="KW-1185">Reference proteome</keyword>
<evidence type="ECO:0008006" key="3">
    <source>
        <dbReference type="Google" id="ProtNLM"/>
    </source>
</evidence>
<organism evidence="1 2">
    <name type="scientific">Frondihabitans cladoniiphilus</name>
    <dbReference type="NCBI Taxonomy" id="715785"/>
    <lineage>
        <taxon>Bacteria</taxon>
        <taxon>Bacillati</taxon>
        <taxon>Actinomycetota</taxon>
        <taxon>Actinomycetes</taxon>
        <taxon>Micrococcales</taxon>
        <taxon>Microbacteriaceae</taxon>
        <taxon>Frondihabitans</taxon>
    </lineage>
</organism>
<sequence>MTRGTTGTNRLRRVDRWIAAHPAFRRAADPLVVDLGYGASATTTLELYHRLAKVRPDVELVGIEIEPSRVRLANESARPGVSFRLGGFEVPLSPADERAGRRPAVIRAFNVLRQYDEAQVADAWALMVARLAPDGLLVEGTCNEIGRVASWIDVTADGPQSFTACLHLASLESPSIVAERLPKALIHRNVEGERIHDFLVDLDRHWRYNAGLGVYSAVQRWVATVEAMRAGGWPVRGGRTRWRLGEITVPWAAVAPL</sequence>
<dbReference type="SUPFAM" id="SSF53335">
    <property type="entry name" value="S-adenosyl-L-methionine-dependent methyltransferases"/>
    <property type="match status" value="1"/>
</dbReference>
<proteinExistence type="predicted"/>
<reference evidence="2" key="1">
    <citation type="journal article" date="2019" name="Int. J. Syst. Evol. Microbiol.">
        <title>The Global Catalogue of Microorganisms (GCM) 10K type strain sequencing project: providing services to taxonomists for standard genome sequencing and annotation.</title>
        <authorList>
            <consortium name="The Broad Institute Genomics Platform"/>
            <consortium name="The Broad Institute Genome Sequencing Center for Infectious Disease"/>
            <person name="Wu L."/>
            <person name="Ma J."/>
        </authorList>
    </citation>
    <scope>NUCLEOTIDE SEQUENCE [LARGE SCALE GENOMIC DNA]</scope>
    <source>
        <strain evidence="2">JCM 18956</strain>
    </source>
</reference>
<gene>
    <name evidence="1" type="ORF">GCM10025780_16720</name>
</gene>
<accession>A0ABP8VVQ8</accession>